<evidence type="ECO:0000256" key="8">
    <source>
        <dbReference type="SAM" id="Phobius"/>
    </source>
</evidence>
<evidence type="ECO:0000256" key="7">
    <source>
        <dbReference type="ARBA" id="ARBA00023136"/>
    </source>
</evidence>
<name>A0A645AHD9_9ZZZZ</name>
<dbReference type="Pfam" id="PF01032">
    <property type="entry name" value="FecCD"/>
    <property type="match status" value="1"/>
</dbReference>
<evidence type="ECO:0000256" key="3">
    <source>
        <dbReference type="ARBA" id="ARBA00022448"/>
    </source>
</evidence>
<feature type="transmembrane region" description="Helical" evidence="8">
    <location>
        <begin position="125"/>
        <end position="142"/>
    </location>
</feature>
<proteinExistence type="inferred from homology"/>
<feature type="transmembrane region" description="Helical" evidence="8">
    <location>
        <begin position="148"/>
        <end position="167"/>
    </location>
</feature>
<dbReference type="PROSITE" id="PS51257">
    <property type="entry name" value="PROKAR_LIPOPROTEIN"/>
    <property type="match status" value="1"/>
</dbReference>
<evidence type="ECO:0000256" key="2">
    <source>
        <dbReference type="ARBA" id="ARBA00007935"/>
    </source>
</evidence>
<dbReference type="GO" id="GO:0022857">
    <property type="term" value="F:transmembrane transporter activity"/>
    <property type="evidence" value="ECO:0007669"/>
    <property type="project" value="InterPro"/>
</dbReference>
<evidence type="ECO:0000256" key="6">
    <source>
        <dbReference type="ARBA" id="ARBA00022989"/>
    </source>
</evidence>
<accession>A0A645AHD9</accession>
<dbReference type="SUPFAM" id="SSF81345">
    <property type="entry name" value="ABC transporter involved in vitamin B12 uptake, BtuC"/>
    <property type="match status" value="1"/>
</dbReference>
<evidence type="ECO:0000256" key="4">
    <source>
        <dbReference type="ARBA" id="ARBA00022475"/>
    </source>
</evidence>
<protein>
    <submittedName>
        <fullName evidence="9">Hemin transport system permease protein HmuU</fullName>
    </submittedName>
</protein>
<feature type="transmembrane region" description="Helical" evidence="8">
    <location>
        <begin position="237"/>
        <end position="267"/>
    </location>
</feature>
<dbReference type="CDD" id="cd06550">
    <property type="entry name" value="TM_ABC_iron-siderophores_like"/>
    <property type="match status" value="1"/>
</dbReference>
<dbReference type="Gene3D" id="1.10.3470.10">
    <property type="entry name" value="ABC transporter involved in vitamin B12 uptake, BtuC"/>
    <property type="match status" value="1"/>
</dbReference>
<keyword evidence="5 8" id="KW-0812">Transmembrane</keyword>
<feature type="transmembrane region" description="Helical" evidence="8">
    <location>
        <begin position="305"/>
        <end position="327"/>
    </location>
</feature>
<reference evidence="9" key="1">
    <citation type="submission" date="2019-08" db="EMBL/GenBank/DDBJ databases">
        <authorList>
            <person name="Kucharzyk K."/>
            <person name="Murdoch R.W."/>
            <person name="Higgins S."/>
            <person name="Loffler F."/>
        </authorList>
    </citation>
    <scope>NUCLEOTIDE SEQUENCE</scope>
</reference>
<sequence>MKRSSFVSIFFLSVFFTGCIVAILSLSLGSVSIPLRDVIRVLLGDGGVENGWKIILFELRLPRICTSLVAGGALSVAGLGMQTLFQNPLAGPFVLGINAGASLGVALATLLAGSLASLGLATSSWLGSTVVLIVMMGVAGKVKNNTTLLILGLMIGYGVSAFVNVLIHFSSPERIQQFIVWSFGSFSSVSWRQLLFLVPAACVGFCAMLFFAKQLNALLLGEAYASTMGVSVYRVRLALIVITSLLAGSVTAFCGPVAFLGVAVPHLCRQALKTGDHRILIPACALSGGVLALTADFVAHMPGSAMVLPLNAVTSLVGAPVVIWIVLRSRRGGNVS</sequence>
<comment type="subcellular location">
    <subcellularLocation>
        <location evidence="1">Cell membrane</location>
        <topology evidence="1">Multi-pass membrane protein</topology>
    </subcellularLocation>
</comment>
<comment type="similarity">
    <text evidence="2">Belongs to the binding-protein-dependent transport system permease family. FecCD subfamily.</text>
</comment>
<dbReference type="GO" id="GO:0005886">
    <property type="term" value="C:plasma membrane"/>
    <property type="evidence" value="ECO:0007669"/>
    <property type="project" value="UniProtKB-SubCell"/>
</dbReference>
<feature type="transmembrane region" description="Helical" evidence="8">
    <location>
        <begin position="194"/>
        <end position="212"/>
    </location>
</feature>
<feature type="transmembrane region" description="Helical" evidence="8">
    <location>
        <begin position="6"/>
        <end position="26"/>
    </location>
</feature>
<evidence type="ECO:0000256" key="1">
    <source>
        <dbReference type="ARBA" id="ARBA00004651"/>
    </source>
</evidence>
<dbReference type="GO" id="GO:0033214">
    <property type="term" value="P:siderophore-iron import into cell"/>
    <property type="evidence" value="ECO:0007669"/>
    <property type="project" value="TreeGrafter"/>
</dbReference>
<dbReference type="PANTHER" id="PTHR30472:SF41">
    <property type="entry name" value="TRANSPORT SYSTEM PERMEASE PROTEIN"/>
    <property type="match status" value="1"/>
</dbReference>
<dbReference type="InterPro" id="IPR037294">
    <property type="entry name" value="ABC_BtuC-like"/>
</dbReference>
<feature type="transmembrane region" description="Helical" evidence="8">
    <location>
        <begin position="61"/>
        <end position="81"/>
    </location>
</feature>
<dbReference type="EMBL" id="VSSQ01013858">
    <property type="protein sequence ID" value="MPM52427.1"/>
    <property type="molecule type" value="Genomic_DNA"/>
</dbReference>
<dbReference type="AlphaFoldDB" id="A0A645AHD9"/>
<keyword evidence="6 8" id="KW-1133">Transmembrane helix</keyword>
<dbReference type="InterPro" id="IPR000522">
    <property type="entry name" value="ABC_transptr_permease_BtuC"/>
</dbReference>
<keyword evidence="3" id="KW-0813">Transport</keyword>
<keyword evidence="4" id="KW-1003">Cell membrane</keyword>
<dbReference type="PANTHER" id="PTHR30472">
    <property type="entry name" value="FERRIC ENTEROBACTIN TRANSPORT SYSTEM PERMEASE PROTEIN"/>
    <property type="match status" value="1"/>
</dbReference>
<evidence type="ECO:0000313" key="9">
    <source>
        <dbReference type="EMBL" id="MPM52427.1"/>
    </source>
</evidence>
<organism evidence="9">
    <name type="scientific">bioreactor metagenome</name>
    <dbReference type="NCBI Taxonomy" id="1076179"/>
    <lineage>
        <taxon>unclassified sequences</taxon>
        <taxon>metagenomes</taxon>
        <taxon>ecological metagenomes</taxon>
    </lineage>
</organism>
<gene>
    <name evidence="9" type="primary">hmuU_32</name>
    <name evidence="9" type="ORF">SDC9_99186</name>
</gene>
<feature type="transmembrane region" description="Helical" evidence="8">
    <location>
        <begin position="279"/>
        <end position="299"/>
    </location>
</feature>
<evidence type="ECO:0000256" key="5">
    <source>
        <dbReference type="ARBA" id="ARBA00022692"/>
    </source>
</evidence>
<comment type="caution">
    <text evidence="9">The sequence shown here is derived from an EMBL/GenBank/DDBJ whole genome shotgun (WGS) entry which is preliminary data.</text>
</comment>
<keyword evidence="7 8" id="KW-0472">Membrane</keyword>
<feature type="transmembrane region" description="Helical" evidence="8">
    <location>
        <begin position="93"/>
        <end position="113"/>
    </location>
</feature>